<organism evidence="2 5">
    <name type="scientific">Saccharopolyspora kobensis</name>
    <dbReference type="NCBI Taxonomy" id="146035"/>
    <lineage>
        <taxon>Bacteria</taxon>
        <taxon>Bacillati</taxon>
        <taxon>Actinomycetota</taxon>
        <taxon>Actinomycetes</taxon>
        <taxon>Pseudonocardiales</taxon>
        <taxon>Pseudonocardiaceae</taxon>
        <taxon>Saccharopolyspora</taxon>
    </lineage>
</organism>
<dbReference type="AlphaFoldDB" id="A0A1H6E3Q3"/>
<dbReference type="EMBL" id="FNVB01000009">
    <property type="protein sequence ID" value="SEG92262.1"/>
    <property type="molecule type" value="Genomic_DNA"/>
</dbReference>
<reference evidence="4 5" key="1">
    <citation type="submission" date="2016-10" db="EMBL/GenBank/DDBJ databases">
        <authorList>
            <person name="Varghese N."/>
            <person name="Submissions S."/>
        </authorList>
    </citation>
    <scope>NUCLEOTIDE SEQUENCE [LARGE SCALE GENOMIC DNA]</scope>
    <source>
        <strain evidence="5">ATCC 20501</strain>
        <strain evidence="3 4">CGMCC 4.3529</strain>
    </source>
</reference>
<accession>A0A1I1RQ42</accession>
<keyword evidence="4" id="KW-1185">Reference proteome</keyword>
<keyword evidence="1" id="KW-1133">Transmembrane helix</keyword>
<evidence type="ECO:0000256" key="1">
    <source>
        <dbReference type="SAM" id="Phobius"/>
    </source>
</evidence>
<proteinExistence type="predicted"/>
<evidence type="ECO:0000313" key="5">
    <source>
        <dbReference type="Proteomes" id="UP000236729"/>
    </source>
</evidence>
<reference evidence="2" key="2">
    <citation type="submission" date="2016-10" db="EMBL/GenBank/DDBJ databases">
        <authorList>
            <person name="de Groot N.N."/>
        </authorList>
    </citation>
    <scope>NUCLEOTIDE SEQUENCE [LARGE SCALE GENOMIC DNA]</scope>
    <source>
        <strain evidence="2">ATCC 20501</strain>
    </source>
</reference>
<evidence type="ECO:0000313" key="2">
    <source>
        <dbReference type="EMBL" id="SEG92262.1"/>
    </source>
</evidence>
<dbReference type="RefSeq" id="WP_258958367.1">
    <property type="nucleotide sequence ID" value="NZ_FNVB01000009.1"/>
</dbReference>
<feature type="transmembrane region" description="Helical" evidence="1">
    <location>
        <begin position="12"/>
        <end position="40"/>
    </location>
</feature>
<gene>
    <name evidence="2" type="ORF">SAMN02982929_05515</name>
    <name evidence="3" type="ORF">SAMN05216506_10444</name>
</gene>
<dbReference type="EMBL" id="FOME01000004">
    <property type="protein sequence ID" value="SFD36282.1"/>
    <property type="molecule type" value="Genomic_DNA"/>
</dbReference>
<dbReference type="Proteomes" id="UP000236729">
    <property type="component" value="Unassembled WGS sequence"/>
</dbReference>
<name>A0A1H6E3Q3_9PSEU</name>
<evidence type="ECO:0000313" key="3">
    <source>
        <dbReference type="EMBL" id="SFD36282.1"/>
    </source>
</evidence>
<sequence length="41" mass="4430">MNDRPPTGYLAFRWALVGTFAIALLLSGYSALSGFFSALFS</sequence>
<dbReference type="Proteomes" id="UP000199690">
    <property type="component" value="Unassembled WGS sequence"/>
</dbReference>
<keyword evidence="1" id="KW-0472">Membrane</keyword>
<evidence type="ECO:0000313" key="4">
    <source>
        <dbReference type="Proteomes" id="UP000199690"/>
    </source>
</evidence>
<accession>A0A1H6E3Q3</accession>
<protein>
    <submittedName>
        <fullName evidence="2">Uncharacterized protein</fullName>
    </submittedName>
</protein>
<keyword evidence="1" id="KW-0812">Transmembrane</keyword>